<keyword evidence="2" id="KW-1185">Reference proteome</keyword>
<sequence>MSLLKKEKIKEEIEKDKQDEIQERRVVTVNKSRKRRSKRQIIKQDKKKKQINFLDFDFEGYEVSVQCTRCDCLQKEVDYLQHQLFGMQQRVGELEQELSKKPRKQLLAIK</sequence>
<dbReference type="InParanoid" id="F7A2L8"/>
<proteinExistence type="predicted"/>
<accession>F7A2L8</accession>
<dbReference type="Ensembl" id="ENSCINT00000003845.3">
    <property type="protein sequence ID" value="ENSCINP00000003845.3"/>
    <property type="gene ID" value="ENSCING00000001912.3"/>
</dbReference>
<dbReference type="EMBL" id="EAAA01001157">
    <property type="status" value="NOT_ANNOTATED_CDS"/>
    <property type="molecule type" value="Genomic_DNA"/>
</dbReference>
<reference evidence="2" key="1">
    <citation type="journal article" date="2002" name="Science">
        <title>The draft genome of Ciona intestinalis: insights into chordate and vertebrate origins.</title>
        <authorList>
            <person name="Dehal P."/>
            <person name="Satou Y."/>
            <person name="Campbell R.K."/>
            <person name="Chapman J."/>
            <person name="Degnan B."/>
            <person name="De Tomaso A."/>
            <person name="Davidson B."/>
            <person name="Di Gregorio A."/>
            <person name="Gelpke M."/>
            <person name="Goodstein D.M."/>
            <person name="Harafuji N."/>
            <person name="Hastings K.E."/>
            <person name="Ho I."/>
            <person name="Hotta K."/>
            <person name="Huang W."/>
            <person name="Kawashima T."/>
            <person name="Lemaire P."/>
            <person name="Martinez D."/>
            <person name="Meinertzhagen I.A."/>
            <person name="Necula S."/>
            <person name="Nonaka M."/>
            <person name="Putnam N."/>
            <person name="Rash S."/>
            <person name="Saiga H."/>
            <person name="Satake M."/>
            <person name="Terry A."/>
            <person name="Yamada L."/>
            <person name="Wang H.G."/>
            <person name="Awazu S."/>
            <person name="Azumi K."/>
            <person name="Boore J."/>
            <person name="Branno M."/>
            <person name="Chin-Bow S."/>
            <person name="DeSantis R."/>
            <person name="Doyle S."/>
            <person name="Francino P."/>
            <person name="Keys D.N."/>
            <person name="Haga S."/>
            <person name="Hayashi H."/>
            <person name="Hino K."/>
            <person name="Imai K.S."/>
            <person name="Inaba K."/>
            <person name="Kano S."/>
            <person name="Kobayashi K."/>
            <person name="Kobayashi M."/>
            <person name="Lee B.I."/>
            <person name="Makabe K.W."/>
            <person name="Manohar C."/>
            <person name="Matassi G."/>
            <person name="Medina M."/>
            <person name="Mochizuki Y."/>
            <person name="Mount S."/>
            <person name="Morishita T."/>
            <person name="Miura S."/>
            <person name="Nakayama A."/>
            <person name="Nishizaka S."/>
            <person name="Nomoto H."/>
            <person name="Ohta F."/>
            <person name="Oishi K."/>
            <person name="Rigoutsos I."/>
            <person name="Sano M."/>
            <person name="Sasaki A."/>
            <person name="Sasakura Y."/>
            <person name="Shoguchi E."/>
            <person name="Shin-i T."/>
            <person name="Spagnuolo A."/>
            <person name="Stainier D."/>
            <person name="Suzuki M.M."/>
            <person name="Tassy O."/>
            <person name="Takatori N."/>
            <person name="Tokuoka M."/>
            <person name="Yagi K."/>
            <person name="Yoshizaki F."/>
            <person name="Wada S."/>
            <person name="Zhang C."/>
            <person name="Hyatt P.D."/>
            <person name="Larimer F."/>
            <person name="Detter C."/>
            <person name="Doggett N."/>
            <person name="Glavina T."/>
            <person name="Hawkins T."/>
            <person name="Richardson P."/>
            <person name="Lucas S."/>
            <person name="Kohara Y."/>
            <person name="Levine M."/>
            <person name="Satoh N."/>
            <person name="Rokhsar D.S."/>
        </authorList>
    </citation>
    <scope>NUCLEOTIDE SEQUENCE [LARGE SCALE GENOMIC DNA]</scope>
</reference>
<dbReference type="Proteomes" id="UP000008144">
    <property type="component" value="Chromosome 14"/>
</dbReference>
<reference evidence="1" key="4">
    <citation type="submission" date="2025-09" db="UniProtKB">
        <authorList>
            <consortium name="Ensembl"/>
        </authorList>
    </citation>
    <scope>IDENTIFICATION</scope>
</reference>
<name>F7A2L8_CIOIN</name>
<evidence type="ECO:0000313" key="1">
    <source>
        <dbReference type="Ensembl" id="ENSCINP00000003845.3"/>
    </source>
</evidence>
<organism evidence="1 2">
    <name type="scientific">Ciona intestinalis</name>
    <name type="common">Transparent sea squirt</name>
    <name type="synonym">Ascidia intestinalis</name>
    <dbReference type="NCBI Taxonomy" id="7719"/>
    <lineage>
        <taxon>Eukaryota</taxon>
        <taxon>Metazoa</taxon>
        <taxon>Chordata</taxon>
        <taxon>Tunicata</taxon>
        <taxon>Ascidiacea</taxon>
        <taxon>Phlebobranchia</taxon>
        <taxon>Cionidae</taxon>
        <taxon>Ciona</taxon>
    </lineage>
</organism>
<protein>
    <submittedName>
        <fullName evidence="1">Uncharacterized protein</fullName>
    </submittedName>
</protein>
<evidence type="ECO:0000313" key="2">
    <source>
        <dbReference type="Proteomes" id="UP000008144"/>
    </source>
</evidence>
<reference evidence="1" key="2">
    <citation type="journal article" date="2008" name="Genome Biol.">
        <title>Improved genome assembly and evidence-based global gene model set for the chordate Ciona intestinalis: new insight into intron and operon populations.</title>
        <authorList>
            <person name="Satou Y."/>
            <person name="Mineta K."/>
            <person name="Ogasawara M."/>
            <person name="Sasakura Y."/>
            <person name="Shoguchi E."/>
            <person name="Ueno K."/>
            <person name="Yamada L."/>
            <person name="Matsumoto J."/>
            <person name="Wasserscheid J."/>
            <person name="Dewar K."/>
            <person name="Wiley G.B."/>
            <person name="Macmil S.L."/>
            <person name="Roe B.A."/>
            <person name="Zeller R.W."/>
            <person name="Hastings K.E."/>
            <person name="Lemaire P."/>
            <person name="Lindquist E."/>
            <person name="Endo T."/>
            <person name="Hotta K."/>
            <person name="Inaba K."/>
        </authorList>
    </citation>
    <scope>NUCLEOTIDE SEQUENCE [LARGE SCALE GENOMIC DNA]</scope>
    <source>
        <strain evidence="1">wild type</strain>
    </source>
</reference>
<dbReference type="HOGENOM" id="CLU_2170152_0_0_1"/>
<dbReference type="AlphaFoldDB" id="F7A2L8"/>
<reference evidence="1" key="3">
    <citation type="submission" date="2025-08" db="UniProtKB">
        <authorList>
            <consortium name="Ensembl"/>
        </authorList>
    </citation>
    <scope>IDENTIFICATION</scope>
</reference>